<gene>
    <name evidence="2" type="ORF">AZE42_03644</name>
</gene>
<organism evidence="2 3">
    <name type="scientific">Rhizopogon vesiculosus</name>
    <dbReference type="NCBI Taxonomy" id="180088"/>
    <lineage>
        <taxon>Eukaryota</taxon>
        <taxon>Fungi</taxon>
        <taxon>Dikarya</taxon>
        <taxon>Basidiomycota</taxon>
        <taxon>Agaricomycotina</taxon>
        <taxon>Agaricomycetes</taxon>
        <taxon>Agaricomycetidae</taxon>
        <taxon>Boletales</taxon>
        <taxon>Suillineae</taxon>
        <taxon>Rhizopogonaceae</taxon>
        <taxon>Rhizopogon</taxon>
    </lineage>
</organism>
<dbReference type="OrthoDB" id="2688093at2759"/>
<accession>A0A1J8QHP5</accession>
<feature type="compositionally biased region" description="Low complexity" evidence="1">
    <location>
        <begin position="68"/>
        <end position="82"/>
    </location>
</feature>
<sequence>MQHSNLNIADIPSNSTSSAGTCSPSFDEVHMSDLGDALDRLEFSITAAGRSPCATSATIVNSDVQMGPAPNTNAPFNAAQQPPLDPSIFTSAPSSTASGKRKAIEDDDSTLTLVRPSHSTKSGDSEKSSHLSMLLAIQQMGSNLRDLNSTFERVTNAFEVNTSNTIARSVDPLRRQKAVLQLQNEGLEDHQILNVLNKFQSDIAIVDIYLAIEKDSLRKLFLDQHSK</sequence>
<reference evidence="2 3" key="1">
    <citation type="submission" date="2016-03" db="EMBL/GenBank/DDBJ databases">
        <title>Comparative genomics of the ectomycorrhizal sister species Rhizopogon vinicolor and Rhizopogon vesiculosus (Basidiomycota: Boletales) reveals a divergence of the mating type B locus.</title>
        <authorList>
            <person name="Mujic A.B."/>
            <person name="Kuo A."/>
            <person name="Tritt A."/>
            <person name="Lipzen A."/>
            <person name="Chen C."/>
            <person name="Johnson J."/>
            <person name="Sharma A."/>
            <person name="Barry K."/>
            <person name="Grigoriev I.V."/>
            <person name="Spatafora J.W."/>
        </authorList>
    </citation>
    <scope>NUCLEOTIDE SEQUENCE [LARGE SCALE GENOMIC DNA]</scope>
    <source>
        <strain evidence="2 3">AM-OR11-056</strain>
    </source>
</reference>
<evidence type="ECO:0000313" key="3">
    <source>
        <dbReference type="Proteomes" id="UP000183567"/>
    </source>
</evidence>
<evidence type="ECO:0000256" key="1">
    <source>
        <dbReference type="SAM" id="MobiDB-lite"/>
    </source>
</evidence>
<feature type="region of interest" description="Disordered" evidence="1">
    <location>
        <begin position="65"/>
        <end position="128"/>
    </location>
</feature>
<keyword evidence="3" id="KW-1185">Reference proteome</keyword>
<feature type="region of interest" description="Disordered" evidence="1">
    <location>
        <begin position="1"/>
        <end position="24"/>
    </location>
</feature>
<dbReference type="EMBL" id="LVVM01004351">
    <property type="protein sequence ID" value="OJA13137.1"/>
    <property type="molecule type" value="Genomic_DNA"/>
</dbReference>
<protein>
    <submittedName>
        <fullName evidence="2">Uncharacterized protein</fullName>
    </submittedName>
</protein>
<feature type="compositionally biased region" description="Polar residues" evidence="1">
    <location>
        <begin position="88"/>
        <end position="98"/>
    </location>
</feature>
<comment type="caution">
    <text evidence="2">The sequence shown here is derived from an EMBL/GenBank/DDBJ whole genome shotgun (WGS) entry which is preliminary data.</text>
</comment>
<dbReference type="Proteomes" id="UP000183567">
    <property type="component" value="Unassembled WGS sequence"/>
</dbReference>
<name>A0A1J8QHP5_9AGAM</name>
<proteinExistence type="predicted"/>
<dbReference type="AlphaFoldDB" id="A0A1J8QHP5"/>
<evidence type="ECO:0000313" key="2">
    <source>
        <dbReference type="EMBL" id="OJA13137.1"/>
    </source>
</evidence>